<evidence type="ECO:0000256" key="1">
    <source>
        <dbReference type="ARBA" id="ARBA00004613"/>
    </source>
</evidence>
<dbReference type="AlphaFoldDB" id="A0A2K6UE25"/>
<dbReference type="GO" id="GO:0045087">
    <property type="term" value="P:innate immune response"/>
    <property type="evidence" value="ECO:0007669"/>
    <property type="project" value="InterPro"/>
</dbReference>
<evidence type="ECO:0000256" key="5">
    <source>
        <dbReference type="ARBA" id="ARBA00022729"/>
    </source>
</evidence>
<dbReference type="Pfam" id="PF13841">
    <property type="entry name" value="Defensin_beta_2"/>
    <property type="match status" value="1"/>
</dbReference>
<dbReference type="GO" id="GO:0042742">
    <property type="term" value="P:defense response to bacterium"/>
    <property type="evidence" value="ECO:0007669"/>
    <property type="project" value="UniProtKB-UniRule"/>
</dbReference>
<keyword evidence="12" id="KW-1185">Reference proteome</keyword>
<organism evidence="11 12">
    <name type="scientific">Saimiri boliviensis boliviensis</name>
    <name type="common">Bolivian squirrel monkey</name>
    <dbReference type="NCBI Taxonomy" id="39432"/>
    <lineage>
        <taxon>Eukaryota</taxon>
        <taxon>Metazoa</taxon>
        <taxon>Chordata</taxon>
        <taxon>Craniata</taxon>
        <taxon>Vertebrata</taxon>
        <taxon>Euteleostomi</taxon>
        <taxon>Mammalia</taxon>
        <taxon>Eutheria</taxon>
        <taxon>Euarchontoglires</taxon>
        <taxon>Primates</taxon>
        <taxon>Haplorrhini</taxon>
        <taxon>Platyrrhini</taxon>
        <taxon>Cebidae</taxon>
        <taxon>Saimiriinae</taxon>
        <taxon>Saimiri</taxon>
    </lineage>
</organism>
<dbReference type="OMA" id="RISYCAR"/>
<keyword evidence="8" id="KW-1015">Disulfide bond</keyword>
<evidence type="ECO:0000256" key="8">
    <source>
        <dbReference type="ARBA" id="ARBA00023157"/>
    </source>
</evidence>
<evidence type="ECO:0000313" key="11">
    <source>
        <dbReference type="Ensembl" id="ENSSBOP00000030144.1"/>
    </source>
</evidence>
<accession>A0A2K6UE25</accession>
<proteinExistence type="inferred from homology"/>
<reference evidence="11" key="2">
    <citation type="submission" date="2025-09" db="UniProtKB">
        <authorList>
            <consortium name="Ensembl"/>
        </authorList>
    </citation>
    <scope>IDENTIFICATION</scope>
</reference>
<evidence type="ECO:0000256" key="6">
    <source>
        <dbReference type="ARBA" id="ARBA00022940"/>
    </source>
</evidence>
<evidence type="ECO:0000256" key="2">
    <source>
        <dbReference type="ARBA" id="ARBA00007371"/>
    </source>
</evidence>
<dbReference type="Ensembl" id="ENSSBOT00000047029.1">
    <property type="protein sequence ID" value="ENSSBOP00000030144.1"/>
    <property type="gene ID" value="ENSSBOG00000031354.1"/>
</dbReference>
<keyword evidence="5" id="KW-0732">Signal</keyword>
<evidence type="ECO:0000256" key="4">
    <source>
        <dbReference type="ARBA" id="ARBA00022529"/>
    </source>
</evidence>
<evidence type="ECO:0000256" key="9">
    <source>
        <dbReference type="RuleBase" id="RU231113"/>
    </source>
</evidence>
<comment type="similarity">
    <text evidence="2 9">Belongs to the beta-defensin family.</text>
</comment>
<dbReference type="GeneTree" id="ENSGT00410000029004"/>
<evidence type="ECO:0000256" key="7">
    <source>
        <dbReference type="ARBA" id="ARBA00023022"/>
    </source>
</evidence>
<sequence>MKLLTTVCRRKLEKMYSETNTSSTIFEKAQHGTEKSSTGRSKGHHTTFNWWNACIMFGGRCRNQCHNSEFRMAFCKRPTTLCCIKECDPTDPNNIPKDSVGTEEWYLKDSSH</sequence>
<dbReference type="STRING" id="39432.ENSSBOP00000030144"/>
<protein>
    <recommendedName>
        <fullName evidence="9">Beta-defensin</fullName>
    </recommendedName>
</protein>
<reference evidence="11" key="1">
    <citation type="submission" date="2025-08" db="UniProtKB">
        <authorList>
            <consortium name="Ensembl"/>
        </authorList>
    </citation>
    <scope>IDENTIFICATION</scope>
</reference>
<evidence type="ECO:0000259" key="10">
    <source>
        <dbReference type="Pfam" id="PF13841"/>
    </source>
</evidence>
<evidence type="ECO:0000313" key="12">
    <source>
        <dbReference type="Proteomes" id="UP000233220"/>
    </source>
</evidence>
<comment type="subcellular location">
    <subcellularLocation>
        <location evidence="1 9">Secreted</location>
    </subcellularLocation>
</comment>
<dbReference type="Proteomes" id="UP000233220">
    <property type="component" value="Unplaced"/>
</dbReference>
<name>A0A2K6UE25_SAIBB</name>
<comment type="function">
    <text evidence="9">Has antibacterial activity.</text>
</comment>
<keyword evidence="6 9" id="KW-0211">Defensin</keyword>
<keyword evidence="3 9" id="KW-0964">Secreted</keyword>
<feature type="domain" description="Beta-defensin" evidence="10">
    <location>
        <begin position="54"/>
        <end position="83"/>
    </location>
</feature>
<keyword evidence="4 9" id="KW-0929">Antimicrobial</keyword>
<keyword evidence="7 9" id="KW-0044">Antibiotic</keyword>
<evidence type="ECO:0000256" key="3">
    <source>
        <dbReference type="ARBA" id="ARBA00022525"/>
    </source>
</evidence>
<dbReference type="InterPro" id="IPR025933">
    <property type="entry name" value="Beta_defensin_dom"/>
</dbReference>
<dbReference type="GO" id="GO:0005576">
    <property type="term" value="C:extracellular region"/>
    <property type="evidence" value="ECO:0007669"/>
    <property type="project" value="UniProtKB-SubCell"/>
</dbReference>